<keyword evidence="2" id="KW-1185">Reference proteome</keyword>
<keyword evidence="1" id="KW-0012">Acyltransferase</keyword>
<comment type="caution">
    <text evidence="1">The sequence shown here is derived from an EMBL/GenBank/DDBJ whole genome shotgun (WGS) entry which is preliminary data.</text>
</comment>
<protein>
    <submittedName>
        <fullName evidence="1">Acyltransferase domain-containing protein</fullName>
    </submittedName>
</protein>
<reference evidence="1" key="1">
    <citation type="submission" date="2024-03" db="EMBL/GenBank/DDBJ databases">
        <title>Whole genome sequecning of epiphytes from Marcgravia umbellata leaves.</title>
        <authorList>
            <person name="Kumar G."/>
            <person name="Savka M.A."/>
        </authorList>
    </citation>
    <scope>NUCLEOTIDE SEQUENCE</scope>
    <source>
        <strain evidence="1">RIT_BL5</strain>
    </source>
</reference>
<organism evidence="1 2">
    <name type="scientific">Saccharibacillus sacchari</name>
    <dbReference type="NCBI Taxonomy" id="456493"/>
    <lineage>
        <taxon>Bacteria</taxon>
        <taxon>Bacillati</taxon>
        <taxon>Bacillota</taxon>
        <taxon>Bacilli</taxon>
        <taxon>Bacillales</taxon>
        <taxon>Paenibacillaceae</taxon>
        <taxon>Saccharibacillus</taxon>
    </lineage>
</organism>
<accession>A0ACC6PJH0</accession>
<keyword evidence="1" id="KW-0808">Transferase</keyword>
<dbReference type="EMBL" id="JBBKAR010000060">
    <property type="protein sequence ID" value="MEJ8307078.1"/>
    <property type="molecule type" value="Genomic_DNA"/>
</dbReference>
<gene>
    <name evidence="1" type="ORF">WKI47_24480</name>
</gene>
<evidence type="ECO:0000313" key="1">
    <source>
        <dbReference type="EMBL" id="MEJ8307078.1"/>
    </source>
</evidence>
<evidence type="ECO:0000313" key="2">
    <source>
        <dbReference type="Proteomes" id="UP001380953"/>
    </source>
</evidence>
<name>A0ACC6PJH0_9BACL</name>
<proteinExistence type="predicted"/>
<sequence>MKEREIVFMFAGQGSQYYHMGALLYERYPVFRGWLNYFDELSVKIMGESVLSELFSGHKKIGDSFQNLRYTHPAIFMFQFAFAKLVNSYGIYPAKVLGSSLGEFVAAALSGVCDEETAFKLVVNQSFILESHCSEGRMLIVIAEDEMAKDGRIFGDTEVVALNKNHFIVAGSIDRINQLKDRLAYESVQSMVLPIDYAFHSQHIERAKEFYTSYLNGISFNVPDIRFFSSCKGRELSFITPSFFWDVIRDPIFFIPSVCSLESSASHIYIDLSPSGSLVAMVHSCLPKHSPSECYSLWNVAKRIDVFSEQLENLAVDLLKRRGGR</sequence>
<dbReference type="Proteomes" id="UP001380953">
    <property type="component" value="Unassembled WGS sequence"/>
</dbReference>